<proteinExistence type="predicted"/>
<reference evidence="1" key="1">
    <citation type="submission" date="2022-08" db="EMBL/GenBank/DDBJ databases">
        <title>Genome Sequence of Lecanicillium fungicola.</title>
        <authorList>
            <person name="Buettner E."/>
        </authorList>
    </citation>
    <scope>NUCLEOTIDE SEQUENCE</scope>
    <source>
        <strain evidence="1">Babe33</strain>
    </source>
</reference>
<evidence type="ECO:0000313" key="2">
    <source>
        <dbReference type="Proteomes" id="UP001143910"/>
    </source>
</evidence>
<sequence>MADRFPSLDDFDSGAQTVVTDATDANEQDFLAREKALLGDDAKQFTTSGDAAALAESTGDLLGEENAPSTFESQFPDLAEPSSGMAGVPGPSTITGPSVSYNSGYQATARDEQEPDVIKQWREKRDARNAKRAEELASQKEETIKQAQQNIDDFYENYNTKKEKGIAQTRKDAEQFLANREDTVTGGTSWDRIAKIVDVSGKGSKGGASGSGKERFREMLVSLRKDDKAPGATGY</sequence>
<protein>
    <submittedName>
        <fullName evidence="1">Uncharacterized protein</fullName>
    </submittedName>
</protein>
<evidence type="ECO:0000313" key="1">
    <source>
        <dbReference type="EMBL" id="KAJ2980047.1"/>
    </source>
</evidence>
<dbReference type="EMBL" id="JANJQO010000230">
    <property type="protein sequence ID" value="KAJ2980047.1"/>
    <property type="molecule type" value="Genomic_DNA"/>
</dbReference>
<name>A0ACC1NL61_9HYPO</name>
<comment type="caution">
    <text evidence="1">The sequence shown here is derived from an EMBL/GenBank/DDBJ whole genome shotgun (WGS) entry which is preliminary data.</text>
</comment>
<dbReference type="Proteomes" id="UP001143910">
    <property type="component" value="Unassembled WGS sequence"/>
</dbReference>
<gene>
    <name evidence="1" type="ORF">NQ176_g2880</name>
</gene>
<organism evidence="1 2">
    <name type="scientific">Zarea fungicola</name>
    <dbReference type="NCBI Taxonomy" id="93591"/>
    <lineage>
        <taxon>Eukaryota</taxon>
        <taxon>Fungi</taxon>
        <taxon>Dikarya</taxon>
        <taxon>Ascomycota</taxon>
        <taxon>Pezizomycotina</taxon>
        <taxon>Sordariomycetes</taxon>
        <taxon>Hypocreomycetidae</taxon>
        <taxon>Hypocreales</taxon>
        <taxon>Cordycipitaceae</taxon>
        <taxon>Zarea</taxon>
    </lineage>
</organism>
<keyword evidence="2" id="KW-1185">Reference proteome</keyword>
<accession>A0ACC1NL61</accession>